<evidence type="ECO:0008006" key="4">
    <source>
        <dbReference type="Google" id="ProtNLM"/>
    </source>
</evidence>
<dbReference type="RefSeq" id="WP_058889855.1">
    <property type="nucleotide sequence ID" value="NZ_LQBL01000002.1"/>
</dbReference>
<dbReference type="STRING" id="767452.AVL62_06815"/>
<organism evidence="2 3">
    <name type="scientific">Serinicoccus chungangensis</name>
    <dbReference type="NCBI Taxonomy" id="767452"/>
    <lineage>
        <taxon>Bacteria</taxon>
        <taxon>Bacillati</taxon>
        <taxon>Actinomycetota</taxon>
        <taxon>Actinomycetes</taxon>
        <taxon>Micrococcales</taxon>
        <taxon>Ornithinimicrobiaceae</taxon>
        <taxon>Serinicoccus</taxon>
    </lineage>
</organism>
<proteinExistence type="predicted"/>
<dbReference type="OrthoDB" id="4426339at2"/>
<dbReference type="AlphaFoldDB" id="A0A0W8IHA4"/>
<dbReference type="Proteomes" id="UP000054837">
    <property type="component" value="Unassembled WGS sequence"/>
</dbReference>
<feature type="region of interest" description="Disordered" evidence="1">
    <location>
        <begin position="85"/>
        <end position="115"/>
    </location>
</feature>
<dbReference type="EMBL" id="LQBL01000002">
    <property type="protein sequence ID" value="KUG59380.1"/>
    <property type="molecule type" value="Genomic_DNA"/>
</dbReference>
<sequence>MAGGGTVERGHHWWPLGPDGALQLGVGPGAWAVAGGLPPGPAETLGWRVVERLATAPGSRHRDVTPTDVRGPGHLVGTLRACLAPTAAPLPPTGAGRDDRPASPSPRPAWPSPTGRAVVTVHDHVVPVGTARQPGLTGRPVLPVVAQSTRVVIGPWTGLAGGPCLHCLDLHRRDRDPAWPARAAALEDPLTAPLPPAVPDEVLRAVVALVALLTARVPATATGDAHEVGPWHPHLVTRRWSRHVACPWHAGTGAG</sequence>
<protein>
    <recommendedName>
        <fullName evidence="4">Bacteriocin biosynthesis cyclodehydratase domain-containing protein</fullName>
    </recommendedName>
</protein>
<name>A0A0W8IHA4_9MICO</name>
<evidence type="ECO:0000313" key="3">
    <source>
        <dbReference type="Proteomes" id="UP000054837"/>
    </source>
</evidence>
<comment type="caution">
    <text evidence="2">The sequence shown here is derived from an EMBL/GenBank/DDBJ whole genome shotgun (WGS) entry which is preliminary data.</text>
</comment>
<evidence type="ECO:0000313" key="2">
    <source>
        <dbReference type="EMBL" id="KUG59380.1"/>
    </source>
</evidence>
<dbReference type="Gene3D" id="3.40.50.720">
    <property type="entry name" value="NAD(P)-binding Rossmann-like Domain"/>
    <property type="match status" value="1"/>
</dbReference>
<keyword evidence="3" id="KW-1185">Reference proteome</keyword>
<accession>A0A0W8IHA4</accession>
<reference evidence="2 3" key="1">
    <citation type="submission" date="2015-12" db="EMBL/GenBank/DDBJ databases">
        <title>Serinicoccus chungangenesis strain CD08_5 genome sequencing and assembly.</title>
        <authorList>
            <person name="Chander A.M."/>
            <person name="Kaur G."/>
            <person name="Nair G.R."/>
            <person name="Dhawan D.K."/>
            <person name="Kochhar R.K."/>
            <person name="Mayilraj S."/>
            <person name="Bhadada S.K."/>
        </authorList>
    </citation>
    <scope>NUCLEOTIDE SEQUENCE [LARGE SCALE GENOMIC DNA]</scope>
    <source>
        <strain evidence="2 3">CD08_5</strain>
    </source>
</reference>
<evidence type="ECO:0000256" key="1">
    <source>
        <dbReference type="SAM" id="MobiDB-lite"/>
    </source>
</evidence>
<gene>
    <name evidence="2" type="ORF">AVL62_06815</name>
</gene>